<evidence type="ECO:0000313" key="2">
    <source>
        <dbReference type="Proteomes" id="UP001162992"/>
    </source>
</evidence>
<proteinExistence type="predicted"/>
<sequence>MVSVHRSEGSGGMDCDASKRPASVLGTLSNGTAKKQNTDTNKRFQPPIQGWRDVVESLSKEDFDIKNQNVAFDDRMSVLGMNPLDLVGRKCKVFWPLDDDWYDGAIERYYPKKKKHKVIYEDGDEESLFLPDERLKLQMSLHEEASLHISCADKKTANPDELALLARDAESCEEMSRLGNVVWAKIKGHPHWPALTVDKEHACRGGLDTQFNKDTVAVQFFGSHDFSRISSTHCILFSKGLMRNYDTKCKRPAFEQALKEVERYLKEGKLPTFMDSSLLRSEIFDEEAKQLGQALIEDEQQESLETNGVPVFKYPLDLGAFCVQDLGRIVTDSEHFHDKHYIWPEGYTASRQFPSIKDPQKMVEYRMEVVRAPMMQSLPLFRVIPDDGELVEGSTASRCWRKIYAKLSKAKERAGLVKVHSLDQKRPIQKSGLTMFGFSDQRVSKLIQSLPNARACSKYTSWTKSLAKDGEVLPAGYKLVEVQWNHLDRCNVCHMQEEYADNLLLQCDRCRIMVHMACYGELEKPDGDLWLCQLCQPGAPKQIPQCCLCPIRGGAMKPTTDGRWAHLTCAAWIPETCLLDIKRMEPIGGLDSINKERWKLICSICRVPYGVCIQCAGQHCHVAYHPLCARFSGLCMEVLEDSETKLEGTFSYEGEGGERPLRLISYCRRHKRPVCEQNSGNIKPQPVLVNSLDNLSSCVLRSHSGCARSDPYNAKSRRGRKEPEAQAAARSKQLFVESRPYVISGFQRSVPRMEIESTTCSLSLYPLLNNLLNEPNDYTQSRDDDSTGSVRSMSERFHQMKSTVHERLTFGKSAIHGWGVFSIRPHFAGDMVIEYVGEIVRPIIADIREHRHYDSLVGVGTYMFRVDDERVVDATRSGNLAHLINHSCEPNCYSRVVVANGDDHIIIFAKRDIASGEELSYDYRFASKDEQLTCYCGCPGCRGYVSAAESNDDPPRILVPQSMLTQWNLSWAL</sequence>
<dbReference type="Proteomes" id="UP001162992">
    <property type="component" value="Chromosome 13"/>
</dbReference>
<evidence type="ECO:0000313" key="1">
    <source>
        <dbReference type="EMBL" id="KAJ7534584.1"/>
    </source>
</evidence>
<organism evidence="1 2">
    <name type="scientific">Diphasiastrum complanatum</name>
    <name type="common">Issler's clubmoss</name>
    <name type="synonym">Lycopodium complanatum</name>
    <dbReference type="NCBI Taxonomy" id="34168"/>
    <lineage>
        <taxon>Eukaryota</taxon>
        <taxon>Viridiplantae</taxon>
        <taxon>Streptophyta</taxon>
        <taxon>Embryophyta</taxon>
        <taxon>Tracheophyta</taxon>
        <taxon>Lycopodiopsida</taxon>
        <taxon>Lycopodiales</taxon>
        <taxon>Lycopodiaceae</taxon>
        <taxon>Lycopodioideae</taxon>
        <taxon>Diphasiastrum</taxon>
    </lineage>
</organism>
<name>A0ACC2BXU0_DIPCM</name>
<reference evidence="2" key="1">
    <citation type="journal article" date="2024" name="Proc. Natl. Acad. Sci. U.S.A.">
        <title>Extraordinary preservation of gene collinearity over three hundred million years revealed in homosporous lycophytes.</title>
        <authorList>
            <person name="Li C."/>
            <person name="Wickell D."/>
            <person name="Kuo L.Y."/>
            <person name="Chen X."/>
            <person name="Nie B."/>
            <person name="Liao X."/>
            <person name="Peng D."/>
            <person name="Ji J."/>
            <person name="Jenkins J."/>
            <person name="Williams M."/>
            <person name="Shu S."/>
            <person name="Plott C."/>
            <person name="Barry K."/>
            <person name="Rajasekar S."/>
            <person name="Grimwood J."/>
            <person name="Han X."/>
            <person name="Sun S."/>
            <person name="Hou Z."/>
            <person name="He W."/>
            <person name="Dai G."/>
            <person name="Sun C."/>
            <person name="Schmutz J."/>
            <person name="Leebens-Mack J.H."/>
            <person name="Li F.W."/>
            <person name="Wang L."/>
        </authorList>
    </citation>
    <scope>NUCLEOTIDE SEQUENCE [LARGE SCALE GENOMIC DNA]</scope>
    <source>
        <strain evidence="2">cv. PW_Plant_1</strain>
    </source>
</reference>
<dbReference type="EMBL" id="CM055104">
    <property type="protein sequence ID" value="KAJ7534584.1"/>
    <property type="molecule type" value="Genomic_DNA"/>
</dbReference>
<accession>A0ACC2BXU0</accession>
<comment type="caution">
    <text evidence="1">The sequence shown here is derived from an EMBL/GenBank/DDBJ whole genome shotgun (WGS) entry which is preliminary data.</text>
</comment>
<keyword evidence="2" id="KW-1185">Reference proteome</keyword>
<protein>
    <submittedName>
        <fullName evidence="1">Uncharacterized protein</fullName>
    </submittedName>
</protein>
<gene>
    <name evidence="1" type="ORF">O6H91_13G100900</name>
</gene>